<evidence type="ECO:0000313" key="2">
    <source>
        <dbReference type="EMBL" id="MCD7455166.1"/>
    </source>
</evidence>
<sequence>MNEYVNVDVDTISYFELNDYIKELGNDTSCIYSIRPPNCVVIGDINNDKALLKTAKCLENEGIFEVYVHMANKESSSAFNKGVGTIGRRASQNIGDD</sequence>
<dbReference type="EMBL" id="JACEIK010000330">
    <property type="protein sequence ID" value="MCD7455166.1"/>
    <property type="molecule type" value="Genomic_DNA"/>
</dbReference>
<accession>A0ABS8S8M6</accession>
<dbReference type="Proteomes" id="UP000823775">
    <property type="component" value="Unassembled WGS sequence"/>
</dbReference>
<gene>
    <name evidence="2" type="ORF">HAX54_027242</name>
</gene>
<comment type="caution">
    <text evidence="2">The sequence shown here is derived from an EMBL/GenBank/DDBJ whole genome shotgun (WGS) entry which is preliminary data.</text>
</comment>
<dbReference type="InterPro" id="IPR058594">
    <property type="entry name" value="PB1-like_dom_pln"/>
</dbReference>
<evidence type="ECO:0000313" key="3">
    <source>
        <dbReference type="Proteomes" id="UP000823775"/>
    </source>
</evidence>
<feature type="domain" description="PB1-like" evidence="1">
    <location>
        <begin position="3"/>
        <end position="69"/>
    </location>
</feature>
<keyword evidence="3" id="KW-1185">Reference proteome</keyword>
<feature type="non-terminal residue" evidence="2">
    <location>
        <position position="97"/>
    </location>
</feature>
<reference evidence="2 3" key="1">
    <citation type="journal article" date="2021" name="BMC Genomics">
        <title>Datura genome reveals duplications of psychoactive alkaloid biosynthetic genes and high mutation rate following tissue culture.</title>
        <authorList>
            <person name="Rajewski A."/>
            <person name="Carter-House D."/>
            <person name="Stajich J."/>
            <person name="Litt A."/>
        </authorList>
    </citation>
    <scope>NUCLEOTIDE SEQUENCE [LARGE SCALE GENOMIC DNA]</scope>
    <source>
        <strain evidence="2">AR-01</strain>
    </source>
</reference>
<protein>
    <recommendedName>
        <fullName evidence="1">PB1-like domain-containing protein</fullName>
    </recommendedName>
</protein>
<name>A0ABS8S8M6_DATST</name>
<proteinExistence type="predicted"/>
<evidence type="ECO:0000259" key="1">
    <source>
        <dbReference type="Pfam" id="PF26130"/>
    </source>
</evidence>
<organism evidence="2 3">
    <name type="scientific">Datura stramonium</name>
    <name type="common">Jimsonweed</name>
    <name type="synonym">Common thornapple</name>
    <dbReference type="NCBI Taxonomy" id="4076"/>
    <lineage>
        <taxon>Eukaryota</taxon>
        <taxon>Viridiplantae</taxon>
        <taxon>Streptophyta</taxon>
        <taxon>Embryophyta</taxon>
        <taxon>Tracheophyta</taxon>
        <taxon>Spermatophyta</taxon>
        <taxon>Magnoliopsida</taxon>
        <taxon>eudicotyledons</taxon>
        <taxon>Gunneridae</taxon>
        <taxon>Pentapetalae</taxon>
        <taxon>asterids</taxon>
        <taxon>lamiids</taxon>
        <taxon>Solanales</taxon>
        <taxon>Solanaceae</taxon>
        <taxon>Solanoideae</taxon>
        <taxon>Datureae</taxon>
        <taxon>Datura</taxon>
    </lineage>
</organism>
<dbReference type="Pfam" id="PF26130">
    <property type="entry name" value="PB1-like"/>
    <property type="match status" value="1"/>
</dbReference>